<feature type="domain" description="PKD" evidence="2">
    <location>
        <begin position="559"/>
        <end position="647"/>
    </location>
</feature>
<keyword evidence="1" id="KW-0732">Signal</keyword>
<gene>
    <name evidence="3" type="ORF">Cch01nite_01660</name>
</gene>
<comment type="caution">
    <text evidence="3">The sequence shown here is derived from an EMBL/GenBank/DDBJ whole genome shotgun (WGS) entry which is preliminary data.</text>
</comment>
<reference evidence="3" key="1">
    <citation type="submission" date="2021-01" db="EMBL/GenBank/DDBJ databases">
        <title>Whole genome shotgun sequence of Cellulomonas chitinilytica NBRC 110799.</title>
        <authorList>
            <person name="Komaki H."/>
            <person name="Tamura T."/>
        </authorList>
    </citation>
    <scope>NUCLEOTIDE SEQUENCE</scope>
    <source>
        <strain evidence="3">NBRC 110799</strain>
    </source>
</reference>
<evidence type="ECO:0000259" key="2">
    <source>
        <dbReference type="PROSITE" id="PS50093"/>
    </source>
</evidence>
<accession>A0A919NZP0</accession>
<dbReference type="AlphaFoldDB" id="A0A919NZP0"/>
<dbReference type="InterPro" id="IPR051918">
    <property type="entry name" value="STPP_CPPED1"/>
</dbReference>
<sequence length="852" mass="86489">MSPRPRPALSAALALAFAALVVGTPPAPAAADDPAPFTFLVVPDTQNYVSTTANDPVMAAQTQWIVDHRADLNLAFVAGLGDIVGVETSTLQWQRASDHLAVLDAAGVPNTVVPGNHDMDLTTGAAPLYQQFFPPSRYAGASWNTPAASYGGYLGQDQFGPDGVDRQNLDSYALFSASGLDFLVLNLEYNPPDAALAWARRVLAAYPQRRAILVTHSYVDVTGALSTQVLRADGGNSGQDLWDELVSTSCSIFLVVNGHFYSGDESEARRTDTNSCGQPVHAVLSDYQGRAHGGDGWLRYYTFDPASDQITAVTYSPTLGRFETDDDSAFVLPYDMGGTAPPPPPPPLAADTFTRTLTGAWGAADTGGTWTLTGGTARFTVAAGAGRQAPLPGGTVTANLTTVASTATDLTTTVALDRVPDAALYATVAGRLVGSTEYGARLKVLPGGAVQLHAERSGTVLAGGTLPGLVLTGGQRLHVRVQVQGTAPTAVRVRAWPDGAPEPTTWFATATDATAALQVPGGVRISTYVSGGTTGGAVTASYDDVLATTIGSAPPPPPVNQPPVATLTATATGLSVAVDSTGSADPDGTVVARSWTFGDGGTATGTTATHAYAAAGTYTVTLTVTDDDGATGTATRTVTVTAPPPTNVLAADTFSRTATRSWGPADTGGTWTLGGGTAAFSVAGGAGVLQVAPGATLTGTLAGVSSTSTDAQATVSLSAVPDNTLYAAVSGRVVGSADYAARIKVLAGGGVQLHLVRSGTALAGGTLPGVTLTPGAVLHVRTQAVGTGPTTLRARAWLDGTSEPAAWQYTATDSTAALQAAGGVRVTTYLSGATTTGAVTVRWDDLTASSVP</sequence>
<dbReference type="SMART" id="SM00089">
    <property type="entry name" value="PKD"/>
    <property type="match status" value="1"/>
</dbReference>
<dbReference type="SUPFAM" id="SSF56300">
    <property type="entry name" value="Metallo-dependent phosphatases"/>
    <property type="match status" value="1"/>
</dbReference>
<dbReference type="GO" id="GO:0005975">
    <property type="term" value="P:carbohydrate metabolic process"/>
    <property type="evidence" value="ECO:0007669"/>
    <property type="project" value="UniProtKB-ARBA"/>
</dbReference>
<dbReference type="Gene3D" id="2.60.40.10">
    <property type="entry name" value="Immunoglobulins"/>
    <property type="match status" value="1"/>
</dbReference>
<evidence type="ECO:0000256" key="1">
    <source>
        <dbReference type="SAM" id="SignalP"/>
    </source>
</evidence>
<dbReference type="InterPro" id="IPR029052">
    <property type="entry name" value="Metallo-depent_PP-like"/>
</dbReference>
<feature type="chain" id="PRO_5037064831" description="PKD domain-containing protein" evidence="1">
    <location>
        <begin position="30"/>
        <end position="852"/>
    </location>
</feature>
<dbReference type="Proteomes" id="UP000632740">
    <property type="component" value="Unassembled WGS sequence"/>
</dbReference>
<dbReference type="PROSITE" id="PS50093">
    <property type="entry name" value="PKD"/>
    <property type="match status" value="1"/>
</dbReference>
<dbReference type="InterPro" id="IPR013783">
    <property type="entry name" value="Ig-like_fold"/>
</dbReference>
<feature type="signal peptide" evidence="1">
    <location>
        <begin position="1"/>
        <end position="29"/>
    </location>
</feature>
<proteinExistence type="predicted"/>
<dbReference type="Gene3D" id="3.60.21.10">
    <property type="match status" value="1"/>
</dbReference>
<protein>
    <recommendedName>
        <fullName evidence="2">PKD domain-containing protein</fullName>
    </recommendedName>
</protein>
<organism evidence="3 4">
    <name type="scientific">Cellulomonas chitinilytica</name>
    <dbReference type="NCBI Taxonomy" id="398759"/>
    <lineage>
        <taxon>Bacteria</taxon>
        <taxon>Bacillati</taxon>
        <taxon>Actinomycetota</taxon>
        <taxon>Actinomycetes</taxon>
        <taxon>Micrococcales</taxon>
        <taxon>Cellulomonadaceae</taxon>
        <taxon>Cellulomonas</taxon>
    </lineage>
</organism>
<dbReference type="SUPFAM" id="SSF49299">
    <property type="entry name" value="PKD domain"/>
    <property type="match status" value="1"/>
</dbReference>
<evidence type="ECO:0000313" key="3">
    <source>
        <dbReference type="EMBL" id="GIG19442.1"/>
    </source>
</evidence>
<dbReference type="EMBL" id="BONK01000001">
    <property type="protein sequence ID" value="GIG19442.1"/>
    <property type="molecule type" value="Genomic_DNA"/>
</dbReference>
<dbReference type="PANTHER" id="PTHR43143">
    <property type="entry name" value="METALLOPHOSPHOESTERASE, CALCINEURIN SUPERFAMILY"/>
    <property type="match status" value="1"/>
</dbReference>
<dbReference type="InterPro" id="IPR000601">
    <property type="entry name" value="PKD_dom"/>
</dbReference>
<evidence type="ECO:0000313" key="4">
    <source>
        <dbReference type="Proteomes" id="UP000632740"/>
    </source>
</evidence>
<dbReference type="InterPro" id="IPR035986">
    <property type="entry name" value="PKD_dom_sf"/>
</dbReference>
<dbReference type="Pfam" id="PF18911">
    <property type="entry name" value="PKD_4"/>
    <property type="match status" value="1"/>
</dbReference>
<name>A0A919NZP0_9CELL</name>
<dbReference type="InterPro" id="IPR022409">
    <property type="entry name" value="PKD/Chitinase_dom"/>
</dbReference>
<dbReference type="RefSeq" id="WP_203747364.1">
    <property type="nucleotide sequence ID" value="NZ_BONK01000001.1"/>
</dbReference>
<keyword evidence="4" id="KW-1185">Reference proteome</keyword>
<dbReference type="PANTHER" id="PTHR43143:SF5">
    <property type="entry name" value="SECRETED PROTEIN"/>
    <property type="match status" value="1"/>
</dbReference>